<dbReference type="SUPFAM" id="SSF50685">
    <property type="entry name" value="Barwin-like endoglucanases"/>
    <property type="match status" value="1"/>
</dbReference>
<dbReference type="Proteomes" id="UP000006702">
    <property type="component" value="Unassembled WGS sequence"/>
</dbReference>
<dbReference type="GO" id="GO:0005975">
    <property type="term" value="P:carbohydrate metabolic process"/>
    <property type="evidence" value="ECO:0007669"/>
    <property type="project" value="InterPro"/>
</dbReference>
<dbReference type="Gene3D" id="2.40.40.10">
    <property type="entry name" value="RlpA-like domain"/>
    <property type="match status" value="1"/>
</dbReference>
<keyword evidence="2" id="KW-0964">Secreted</keyword>
<gene>
    <name evidence="8" type="ORF">NFIA_049640</name>
</gene>
<dbReference type="GO" id="GO:0030248">
    <property type="term" value="F:cellulose binding"/>
    <property type="evidence" value="ECO:0007669"/>
    <property type="project" value="InterPro"/>
</dbReference>
<dbReference type="SUPFAM" id="SSF57180">
    <property type="entry name" value="Cellulose-binding domain"/>
    <property type="match status" value="1"/>
</dbReference>
<sequence>MMLLLGIFLAWLAVAAAQSSCVSAWGQCGGISYTGSTCCQSGNTCAEINSYYYQCTPATAVSTSTITGTSPSSPGSSSANTSGYTTTTVFPSPTATQNPYPPANASSCGSWALVDNVCCPYYCLSNNESESCTSSCTGGCGSPDSSMCKSGTMWGEQGTVTSNEDWHYSRSTHFGLTSGGACGFGLYGLCTKNSVTASWTDPMLGSTCDAFCTAYPLLCKDPANVTLRGNFAAPNGDYYTQFWPSLAASGNPDNYLSCGECFELIRTKPDGTDYAVGESGYTDPIVLEVVDSCPCDANSKWCCGSGADHCGEIDFKYGCPLPEGSHHMDLSDIAMGRLQGNGSLTDGVIPIRYRRVPCPKPGNIYIWLHDGAGQYYFALSAVNTNGPGSVISIEVQAGGSGPWIALEHDPNYTSSRPQERYGSWVLPQGKGPITAPVAMRLTAPDGQQVVKEGAITSFTPPATAVKGFWYIDLGVQFTR</sequence>
<protein>
    <submittedName>
        <fullName evidence="8">Fungal cellulose binding domain protein</fullName>
    </submittedName>
</protein>
<name>A1DLF3_NEOFI</name>
<keyword evidence="3 4" id="KW-0732">Signal</keyword>
<dbReference type="KEGG" id="nfi:NFIA_049640"/>
<reference evidence="9" key="1">
    <citation type="journal article" date="2008" name="PLoS Genet.">
        <title>Genomic islands in the pathogenic filamentous fungus Aspergillus fumigatus.</title>
        <authorList>
            <person name="Fedorova N.D."/>
            <person name="Khaldi N."/>
            <person name="Joardar V.S."/>
            <person name="Maiti R."/>
            <person name="Amedeo P."/>
            <person name="Anderson M.J."/>
            <person name="Crabtree J."/>
            <person name="Silva J.C."/>
            <person name="Badger J.H."/>
            <person name="Albarraq A."/>
            <person name="Angiuoli S."/>
            <person name="Bussey H."/>
            <person name="Bowyer P."/>
            <person name="Cotty P.J."/>
            <person name="Dyer P.S."/>
            <person name="Egan A."/>
            <person name="Galens K."/>
            <person name="Fraser-Liggett C.M."/>
            <person name="Haas B.J."/>
            <person name="Inman J.M."/>
            <person name="Kent R."/>
            <person name="Lemieux S."/>
            <person name="Malavazi I."/>
            <person name="Orvis J."/>
            <person name="Roemer T."/>
            <person name="Ronning C.M."/>
            <person name="Sundaram J.P."/>
            <person name="Sutton G."/>
            <person name="Turner G."/>
            <person name="Venter J.C."/>
            <person name="White O.R."/>
            <person name="Whitty B.R."/>
            <person name="Youngman P."/>
            <person name="Wolfe K.H."/>
            <person name="Goldman G.H."/>
            <person name="Wortman J.R."/>
            <person name="Jiang B."/>
            <person name="Denning D.W."/>
            <person name="Nierman W.C."/>
        </authorList>
    </citation>
    <scope>NUCLEOTIDE SEQUENCE [LARGE SCALE GENOMIC DNA]</scope>
    <source>
        <strain evidence="9">ATCC 1020 / DSM 3700 / CBS 544.65 / FGSC A1164 / JCM 1740 / NRRL 181 / WB 181</strain>
    </source>
</reference>
<dbReference type="PROSITE" id="PS50842">
    <property type="entry name" value="EXPANSIN_EG45"/>
    <property type="match status" value="1"/>
</dbReference>
<dbReference type="eggNOG" id="ENOG502SFAG">
    <property type="taxonomic scope" value="Eukaryota"/>
</dbReference>
<dbReference type="SMART" id="SM00236">
    <property type="entry name" value="fCBD"/>
    <property type="match status" value="1"/>
</dbReference>
<evidence type="ECO:0000313" key="9">
    <source>
        <dbReference type="Proteomes" id="UP000006702"/>
    </source>
</evidence>
<dbReference type="PANTHER" id="PTHR31836:SF28">
    <property type="entry name" value="SRCR DOMAIN-CONTAINING PROTEIN-RELATED"/>
    <property type="match status" value="1"/>
</dbReference>
<dbReference type="VEuPathDB" id="FungiDB:NFIA_049640"/>
<evidence type="ECO:0000259" key="7">
    <source>
        <dbReference type="PROSITE" id="PS51164"/>
    </source>
</evidence>
<dbReference type="EMBL" id="DS027698">
    <property type="protein sequence ID" value="EAW15624.1"/>
    <property type="molecule type" value="Genomic_DNA"/>
</dbReference>
<feature type="domain" description="Expansin-like CBD" evidence="6">
    <location>
        <begin position="375"/>
        <end position="467"/>
    </location>
</feature>
<accession>A1DLF3</accession>
<dbReference type="Gene3D" id="2.60.40.760">
    <property type="entry name" value="Expansin, cellulose-binding-like domain"/>
    <property type="match status" value="1"/>
</dbReference>
<feature type="domain" description="CBM1" evidence="7">
    <location>
        <begin position="20"/>
        <end position="56"/>
    </location>
</feature>
<evidence type="ECO:0000256" key="4">
    <source>
        <dbReference type="SAM" id="SignalP"/>
    </source>
</evidence>
<proteinExistence type="predicted"/>
<comment type="subcellular location">
    <subcellularLocation>
        <location evidence="1">Secreted</location>
    </subcellularLocation>
</comment>
<dbReference type="InterPro" id="IPR036908">
    <property type="entry name" value="RlpA-like_sf"/>
</dbReference>
<evidence type="ECO:0000256" key="3">
    <source>
        <dbReference type="ARBA" id="ARBA00022729"/>
    </source>
</evidence>
<dbReference type="InterPro" id="IPR035971">
    <property type="entry name" value="CBD_sf"/>
</dbReference>
<organism evidence="8 9">
    <name type="scientific">Neosartorya fischeri (strain ATCC 1020 / DSM 3700 / CBS 544.65 / FGSC A1164 / JCM 1740 / NRRL 181 / WB 181)</name>
    <name type="common">Aspergillus fischerianus</name>
    <dbReference type="NCBI Taxonomy" id="331117"/>
    <lineage>
        <taxon>Eukaryota</taxon>
        <taxon>Fungi</taxon>
        <taxon>Dikarya</taxon>
        <taxon>Ascomycota</taxon>
        <taxon>Pezizomycotina</taxon>
        <taxon>Eurotiomycetes</taxon>
        <taxon>Eurotiomycetidae</taxon>
        <taxon>Eurotiales</taxon>
        <taxon>Aspergillaceae</taxon>
        <taxon>Aspergillus</taxon>
        <taxon>Aspergillus subgen. Fumigati</taxon>
    </lineage>
</organism>
<dbReference type="GeneID" id="4584035"/>
<dbReference type="OrthoDB" id="5823761at2759"/>
<evidence type="ECO:0000259" key="6">
    <source>
        <dbReference type="PROSITE" id="PS50843"/>
    </source>
</evidence>
<dbReference type="InterPro" id="IPR000254">
    <property type="entry name" value="CBD"/>
</dbReference>
<dbReference type="RefSeq" id="XP_001257521.1">
    <property type="nucleotide sequence ID" value="XM_001257520.1"/>
</dbReference>
<dbReference type="OMA" id="GADHCGE"/>
<dbReference type="PROSITE" id="PS50843">
    <property type="entry name" value="EXPANSIN_CBD"/>
    <property type="match status" value="1"/>
</dbReference>
<dbReference type="HOGENOM" id="CLU_565218_0_0_1"/>
<dbReference type="PROSITE" id="PS00562">
    <property type="entry name" value="CBM1_1"/>
    <property type="match status" value="1"/>
</dbReference>
<dbReference type="InterPro" id="IPR007112">
    <property type="entry name" value="Expansin/allergen_DPBB_dom"/>
</dbReference>
<feature type="signal peptide" evidence="4">
    <location>
        <begin position="1"/>
        <end position="17"/>
    </location>
</feature>
<dbReference type="InterPro" id="IPR051477">
    <property type="entry name" value="Expansin_CellWall"/>
</dbReference>
<dbReference type="InterPro" id="IPR036749">
    <property type="entry name" value="Expansin_CBD_sf"/>
</dbReference>
<dbReference type="GO" id="GO:0005576">
    <property type="term" value="C:extracellular region"/>
    <property type="evidence" value="ECO:0007669"/>
    <property type="project" value="UniProtKB-SubCell"/>
</dbReference>
<feature type="domain" description="Expansin-like EG45" evidence="5">
    <location>
        <begin position="179"/>
        <end position="363"/>
    </location>
</feature>
<evidence type="ECO:0000256" key="1">
    <source>
        <dbReference type="ARBA" id="ARBA00004613"/>
    </source>
</evidence>
<feature type="chain" id="PRO_5002633906" evidence="4">
    <location>
        <begin position="18"/>
        <end position="479"/>
    </location>
</feature>
<evidence type="ECO:0000259" key="5">
    <source>
        <dbReference type="PROSITE" id="PS50842"/>
    </source>
</evidence>
<dbReference type="PROSITE" id="PS51164">
    <property type="entry name" value="CBM1_2"/>
    <property type="match status" value="1"/>
</dbReference>
<dbReference type="AlphaFoldDB" id="A1DLF3"/>
<dbReference type="PANTHER" id="PTHR31836">
    <property type="match status" value="1"/>
</dbReference>
<evidence type="ECO:0000256" key="2">
    <source>
        <dbReference type="ARBA" id="ARBA00022525"/>
    </source>
</evidence>
<dbReference type="SUPFAM" id="SSF49590">
    <property type="entry name" value="PHL pollen allergen"/>
    <property type="match status" value="1"/>
</dbReference>
<keyword evidence="9" id="KW-1185">Reference proteome</keyword>
<evidence type="ECO:0000313" key="8">
    <source>
        <dbReference type="EMBL" id="EAW15624.1"/>
    </source>
</evidence>
<dbReference type="InterPro" id="IPR007117">
    <property type="entry name" value="Expansin_CBD"/>
</dbReference>
<dbReference type="Pfam" id="PF00734">
    <property type="entry name" value="CBM_1"/>
    <property type="match status" value="1"/>
</dbReference>